<evidence type="ECO:0000313" key="1">
    <source>
        <dbReference type="EMBL" id="JAH67335.1"/>
    </source>
</evidence>
<accession>A0A0E9UQ65</accession>
<organism evidence="1">
    <name type="scientific">Anguilla anguilla</name>
    <name type="common">European freshwater eel</name>
    <name type="synonym">Muraena anguilla</name>
    <dbReference type="NCBI Taxonomy" id="7936"/>
    <lineage>
        <taxon>Eukaryota</taxon>
        <taxon>Metazoa</taxon>
        <taxon>Chordata</taxon>
        <taxon>Craniata</taxon>
        <taxon>Vertebrata</taxon>
        <taxon>Euteleostomi</taxon>
        <taxon>Actinopterygii</taxon>
        <taxon>Neopterygii</taxon>
        <taxon>Teleostei</taxon>
        <taxon>Anguilliformes</taxon>
        <taxon>Anguillidae</taxon>
        <taxon>Anguilla</taxon>
    </lineage>
</organism>
<proteinExistence type="predicted"/>
<dbReference type="EMBL" id="GBXM01039499">
    <property type="protein sequence ID" value="JAH69078.1"/>
    <property type="molecule type" value="Transcribed_RNA"/>
</dbReference>
<reference evidence="1" key="2">
    <citation type="journal article" date="2015" name="Fish Shellfish Immunol.">
        <title>Early steps in the European eel (Anguilla anguilla)-Vibrio vulnificus interaction in the gills: Role of the RtxA13 toxin.</title>
        <authorList>
            <person name="Callol A."/>
            <person name="Pajuelo D."/>
            <person name="Ebbesson L."/>
            <person name="Teles M."/>
            <person name="MacKenzie S."/>
            <person name="Amaro C."/>
        </authorList>
    </citation>
    <scope>NUCLEOTIDE SEQUENCE</scope>
</reference>
<dbReference type="EMBL" id="GBXM01041242">
    <property type="protein sequence ID" value="JAH67335.1"/>
    <property type="molecule type" value="Transcribed_RNA"/>
</dbReference>
<dbReference type="AlphaFoldDB" id="A0A0E9UQ65"/>
<reference evidence="1" key="1">
    <citation type="submission" date="2014-11" db="EMBL/GenBank/DDBJ databases">
        <authorList>
            <person name="Amaro Gonzalez C."/>
        </authorList>
    </citation>
    <scope>NUCLEOTIDE SEQUENCE</scope>
</reference>
<sequence length="58" mass="6263">MLLWAHCSRIDPVSHPNHSAEMAMVCSNTSTLCTGTSSFLKIHPASFHKPGVHCSVSI</sequence>
<protein>
    <submittedName>
        <fullName evidence="1">Uncharacterized protein</fullName>
    </submittedName>
</protein>
<name>A0A0E9UQ65_ANGAN</name>